<evidence type="ECO:0000313" key="1">
    <source>
        <dbReference type="EMBL" id="MCK9875501.1"/>
    </source>
</evidence>
<sequence>MADRKNYDFHSLNIPREFSRDEIYLPRPVELPQDGEVLSLLRAVDSRHELAYMHSLLDRSEAAQLGGFGCRATMIAIRKQDPEILRWGLVAFLIWIPHSDDFRDDLPVMALFGHSAKKLGLSPWREFRRAAKRVPVARGWVRGWLLRLPWERSLKAWRYAESADDDGFCYQQTNVGPMTPEMRDMIESRAPMTPELRAVIEEIEERARKRKRRL</sequence>
<keyword evidence="2" id="KW-1185">Reference proteome</keyword>
<gene>
    <name evidence="1" type="ORF">MXD59_06885</name>
</gene>
<reference evidence="1 2" key="1">
    <citation type="submission" date="2022-04" db="EMBL/GenBank/DDBJ databases">
        <title>Genome diversity in the genus Frankia.</title>
        <authorList>
            <person name="Carlos-Shanley C."/>
            <person name="Hahn D."/>
        </authorList>
    </citation>
    <scope>NUCLEOTIDE SEQUENCE [LARGE SCALE GENOMIC DNA]</scope>
    <source>
        <strain evidence="1 2">Ag45/Mut15</strain>
    </source>
</reference>
<comment type="caution">
    <text evidence="1">The sequence shown here is derived from an EMBL/GenBank/DDBJ whole genome shotgun (WGS) entry which is preliminary data.</text>
</comment>
<organism evidence="1 2">
    <name type="scientific">Frankia umida</name>
    <dbReference type="NCBI Taxonomy" id="573489"/>
    <lineage>
        <taxon>Bacteria</taxon>
        <taxon>Bacillati</taxon>
        <taxon>Actinomycetota</taxon>
        <taxon>Actinomycetes</taxon>
        <taxon>Frankiales</taxon>
        <taxon>Frankiaceae</taxon>
        <taxon>Frankia</taxon>
    </lineage>
</organism>
<proteinExistence type="predicted"/>
<name>A0ABT0JVD4_9ACTN</name>
<dbReference type="EMBL" id="JALKFT010000005">
    <property type="protein sequence ID" value="MCK9875501.1"/>
    <property type="molecule type" value="Genomic_DNA"/>
</dbReference>
<protein>
    <submittedName>
        <fullName evidence="1">Uncharacterized protein</fullName>
    </submittedName>
</protein>
<accession>A0ABT0JVD4</accession>
<dbReference type="Proteomes" id="UP001201873">
    <property type="component" value="Unassembled WGS sequence"/>
</dbReference>
<evidence type="ECO:0000313" key="2">
    <source>
        <dbReference type="Proteomes" id="UP001201873"/>
    </source>
</evidence>